<evidence type="ECO:0000256" key="3">
    <source>
        <dbReference type="ARBA" id="ARBA00022692"/>
    </source>
</evidence>
<keyword evidence="3" id="KW-0812">Transmembrane</keyword>
<keyword evidence="4" id="KW-1133">Transmembrane helix</keyword>
<dbReference type="Pfam" id="PF01569">
    <property type="entry name" value="PAP2"/>
    <property type="match status" value="1"/>
</dbReference>
<protein>
    <recommendedName>
        <fullName evidence="7">Phosphatidic acid phosphatase type 2/haloperoxidase domain-containing protein</fullName>
    </recommendedName>
</protein>
<evidence type="ECO:0000256" key="1">
    <source>
        <dbReference type="ARBA" id="ARBA00004141"/>
    </source>
</evidence>
<dbReference type="Gene3D" id="1.20.144.10">
    <property type="entry name" value="Phosphatidic acid phosphatase type 2/haloperoxidase"/>
    <property type="match status" value="1"/>
</dbReference>
<evidence type="ECO:0000313" key="8">
    <source>
        <dbReference type="EMBL" id="QRD00068.1"/>
    </source>
</evidence>
<evidence type="ECO:0000256" key="5">
    <source>
        <dbReference type="ARBA" id="ARBA00023136"/>
    </source>
</evidence>
<name>A0A7U2F7A6_PHANO</name>
<feature type="domain" description="Phosphatidic acid phosphatase type 2/haloperoxidase" evidence="7">
    <location>
        <begin position="111"/>
        <end position="330"/>
    </location>
</feature>
<evidence type="ECO:0000313" key="9">
    <source>
        <dbReference type="Proteomes" id="UP000663193"/>
    </source>
</evidence>
<dbReference type="VEuPathDB" id="FungiDB:JI435_069770"/>
<comment type="subcellular location">
    <subcellularLocation>
        <location evidence="1">Membrane</location>
        <topology evidence="1">Multi-pass membrane protein</topology>
    </subcellularLocation>
</comment>
<dbReference type="SUPFAM" id="SSF48317">
    <property type="entry name" value="Acid phosphatase/Vanadium-dependent haloperoxidase"/>
    <property type="match status" value="1"/>
</dbReference>
<dbReference type="SMART" id="SM00014">
    <property type="entry name" value="acidPPc"/>
    <property type="match status" value="1"/>
</dbReference>
<dbReference type="GO" id="GO:0016020">
    <property type="term" value="C:membrane"/>
    <property type="evidence" value="ECO:0007669"/>
    <property type="project" value="UniProtKB-SubCell"/>
</dbReference>
<sequence length="403" mass="44389">MKNVRGIGVPSMKLVASYVFDWICIIAIAAVGGGWEYIYPYNRPFSPVDLNISYPFEHHETIPTWLLILVALVAPAGIIFVVCMVFVPGPTASRGTPKALIWRRKLWEWNIGWMGLALSLATAFMITQGMKLIFGKPRPDLLSRCQPDLTRISETLVNPVVADVVNMNWVLVTSEICQNPDRSRGGELMDGFKSFPSGHSSFSWAGLLYLTLFLASKFSVAIPFLPHRPYSTNPAHTSAVAPSNLKKAASVAFSKHESSLSSPAHAYADDHVVPIRYQNAAPPVWTLLLILVPIGSAIYICASRFTDYRHFGFDILFGSLIGITAAWFSFRFYHLPISRGAGWAWGPRSYDRAWGIGVGRGNYVGTEGWSKSGRSETDGGMNGSGALMEERQRESDVTATHAV</sequence>
<dbReference type="FunFam" id="1.20.144.10:FF:000042">
    <property type="entry name" value="PAP2 domain protein"/>
    <property type="match status" value="1"/>
</dbReference>
<gene>
    <name evidence="8" type="ORF">JI435_069770</name>
</gene>
<dbReference type="InterPro" id="IPR043216">
    <property type="entry name" value="PAP-like"/>
</dbReference>
<keyword evidence="5" id="KW-0472">Membrane</keyword>
<evidence type="ECO:0000256" key="2">
    <source>
        <dbReference type="ARBA" id="ARBA00008816"/>
    </source>
</evidence>
<accession>A0A7U2F7A6</accession>
<feature type="region of interest" description="Disordered" evidence="6">
    <location>
        <begin position="369"/>
        <end position="403"/>
    </location>
</feature>
<dbReference type="CDD" id="cd03390">
    <property type="entry name" value="PAP2_containing_1_like"/>
    <property type="match status" value="1"/>
</dbReference>
<evidence type="ECO:0000259" key="7">
    <source>
        <dbReference type="SMART" id="SM00014"/>
    </source>
</evidence>
<proteinExistence type="inferred from homology"/>
<dbReference type="PANTHER" id="PTHR10165">
    <property type="entry name" value="LIPID PHOSPHATE PHOSPHATASE"/>
    <property type="match status" value="1"/>
</dbReference>
<organism evidence="8 9">
    <name type="scientific">Phaeosphaeria nodorum (strain SN15 / ATCC MYA-4574 / FGSC 10173)</name>
    <name type="common">Glume blotch fungus</name>
    <name type="synonym">Parastagonospora nodorum</name>
    <dbReference type="NCBI Taxonomy" id="321614"/>
    <lineage>
        <taxon>Eukaryota</taxon>
        <taxon>Fungi</taxon>
        <taxon>Dikarya</taxon>
        <taxon>Ascomycota</taxon>
        <taxon>Pezizomycotina</taxon>
        <taxon>Dothideomycetes</taxon>
        <taxon>Pleosporomycetidae</taxon>
        <taxon>Pleosporales</taxon>
        <taxon>Pleosporineae</taxon>
        <taxon>Phaeosphaeriaceae</taxon>
        <taxon>Parastagonospora</taxon>
    </lineage>
</organism>
<dbReference type="PANTHER" id="PTHR10165:SF154">
    <property type="entry name" value="PAP2 DOMAIN PROTEIN (AFU_ORTHOLOGUE AFUA_1G09730)"/>
    <property type="match status" value="1"/>
</dbReference>
<dbReference type="EMBL" id="CP069032">
    <property type="protein sequence ID" value="QRD00068.1"/>
    <property type="molecule type" value="Genomic_DNA"/>
</dbReference>
<dbReference type="AlphaFoldDB" id="A0A7U2F7A6"/>
<dbReference type="InterPro" id="IPR036938">
    <property type="entry name" value="PAP2/HPO_sf"/>
</dbReference>
<dbReference type="Proteomes" id="UP000663193">
    <property type="component" value="Chromosome 10"/>
</dbReference>
<dbReference type="OrthoDB" id="8907274at2759"/>
<keyword evidence="9" id="KW-1185">Reference proteome</keyword>
<reference evidence="9" key="1">
    <citation type="journal article" date="2021" name="BMC Genomics">
        <title>Chromosome-level genome assembly and manually-curated proteome of model necrotroph Parastagonospora nodorum Sn15 reveals a genome-wide trove of candidate effector homologs, and redundancy of virulence-related functions within an accessory chromosome.</title>
        <authorList>
            <person name="Bertazzoni S."/>
            <person name="Jones D.A.B."/>
            <person name="Phan H.T."/>
            <person name="Tan K.-C."/>
            <person name="Hane J.K."/>
        </authorList>
    </citation>
    <scope>NUCLEOTIDE SEQUENCE [LARGE SCALE GENOMIC DNA]</scope>
    <source>
        <strain evidence="9">SN15 / ATCC MYA-4574 / FGSC 10173)</strain>
    </source>
</reference>
<evidence type="ECO:0000256" key="6">
    <source>
        <dbReference type="SAM" id="MobiDB-lite"/>
    </source>
</evidence>
<dbReference type="GO" id="GO:0006644">
    <property type="term" value="P:phospholipid metabolic process"/>
    <property type="evidence" value="ECO:0007669"/>
    <property type="project" value="InterPro"/>
</dbReference>
<dbReference type="OMA" id="WNAGWMG"/>
<evidence type="ECO:0000256" key="4">
    <source>
        <dbReference type="ARBA" id="ARBA00022989"/>
    </source>
</evidence>
<dbReference type="InterPro" id="IPR000326">
    <property type="entry name" value="PAP2/HPO"/>
</dbReference>
<comment type="similarity">
    <text evidence="2">Belongs to the PA-phosphatase related phosphoesterase family.</text>
</comment>